<proteinExistence type="predicted"/>
<keyword evidence="2" id="KW-1133">Transmembrane helix</keyword>
<dbReference type="GeneID" id="56085420"/>
<evidence type="ECO:0000313" key="4">
    <source>
        <dbReference type="Proteomes" id="UP000509346"/>
    </source>
</evidence>
<dbReference type="EMBL" id="CP058909">
    <property type="protein sequence ID" value="QLH84234.1"/>
    <property type="molecule type" value="Genomic_DNA"/>
</dbReference>
<keyword evidence="4" id="KW-1185">Reference proteome</keyword>
<evidence type="ECO:0000313" key="3">
    <source>
        <dbReference type="EMBL" id="QLH84234.1"/>
    </source>
</evidence>
<feature type="region of interest" description="Disordered" evidence="1">
    <location>
        <begin position="80"/>
        <end position="99"/>
    </location>
</feature>
<gene>
    <name evidence="3" type="ORF">HZS54_22485</name>
</gene>
<dbReference type="AlphaFoldDB" id="A0A7D5TWS5"/>
<organism evidence="3 4">
    <name type="scientific">Halosimplex pelagicum</name>
    <dbReference type="NCBI Taxonomy" id="869886"/>
    <lineage>
        <taxon>Archaea</taxon>
        <taxon>Methanobacteriati</taxon>
        <taxon>Methanobacteriota</taxon>
        <taxon>Stenosarchaea group</taxon>
        <taxon>Halobacteria</taxon>
        <taxon>Halobacteriales</taxon>
        <taxon>Haloarculaceae</taxon>
        <taxon>Halosimplex</taxon>
    </lineage>
</organism>
<dbReference type="OrthoDB" id="240465at2157"/>
<dbReference type="KEGG" id="hpel:HZS54_22485"/>
<keyword evidence="2" id="KW-0812">Transmembrane</keyword>
<dbReference type="Proteomes" id="UP000509346">
    <property type="component" value="Chromosome"/>
</dbReference>
<sequence length="99" mass="10721">MTLLDSPTGLGILVVYLGALGLVGWVVYLKVGHRAHYGLSAFGLGGSSDTDPESMTNCPACGARNGEERTACRYCSEPLERERDESADRRGRLRSDETE</sequence>
<reference evidence="3 4" key="1">
    <citation type="submission" date="2020-07" db="EMBL/GenBank/DDBJ databases">
        <title>Halosimplex litoreum sp. nov. and Halosimplex rubrum sp. nov., isolated from different salt environments.</title>
        <authorList>
            <person name="Cui H."/>
        </authorList>
    </citation>
    <scope>NUCLEOTIDE SEQUENCE [LARGE SCALE GENOMIC DNA]</scope>
    <source>
        <strain evidence="3 4">R2</strain>
    </source>
</reference>
<evidence type="ECO:0000256" key="1">
    <source>
        <dbReference type="SAM" id="MobiDB-lite"/>
    </source>
</evidence>
<protein>
    <submittedName>
        <fullName evidence="3">Uncharacterized protein</fullName>
    </submittedName>
</protein>
<keyword evidence="2" id="KW-0472">Membrane</keyword>
<evidence type="ECO:0000256" key="2">
    <source>
        <dbReference type="SAM" id="Phobius"/>
    </source>
</evidence>
<dbReference type="RefSeq" id="WP_179919326.1">
    <property type="nucleotide sequence ID" value="NZ_CP058909.1"/>
</dbReference>
<feature type="transmembrane region" description="Helical" evidence="2">
    <location>
        <begin position="12"/>
        <end position="31"/>
    </location>
</feature>
<accession>A0A7D5TWS5</accession>
<name>A0A7D5TWS5_9EURY</name>